<name>A0A3N0VGN1_9GAMM</name>
<sequence length="74" mass="8346">MLRIYDEADWRRRRRWLLLTTFGAGSLFGGLILNSTLAGSESVPQPRQIQGCEADVSGLRLACKLQLETRLSPR</sequence>
<gene>
    <name evidence="1" type="ORF">ED208_05615</name>
</gene>
<proteinExistence type="predicted"/>
<dbReference type="EMBL" id="RJVO01000002">
    <property type="protein sequence ID" value="ROH91854.1"/>
    <property type="molecule type" value="Genomic_DNA"/>
</dbReference>
<dbReference type="Proteomes" id="UP000282106">
    <property type="component" value="Unassembled WGS sequence"/>
</dbReference>
<protein>
    <submittedName>
        <fullName evidence="1">Uncharacterized protein</fullName>
    </submittedName>
</protein>
<keyword evidence="2" id="KW-1185">Reference proteome</keyword>
<dbReference type="AlphaFoldDB" id="A0A3N0VGN1"/>
<reference evidence="1 2" key="1">
    <citation type="submission" date="2018-10" db="EMBL/GenBank/DDBJ databases">
        <authorList>
            <person name="Chen W.-M."/>
        </authorList>
    </citation>
    <scope>NUCLEOTIDE SEQUENCE [LARGE SCALE GENOMIC DNA]</scope>
    <source>
        <strain evidence="1 2">THS-13</strain>
    </source>
</reference>
<comment type="caution">
    <text evidence="1">The sequence shown here is derived from an EMBL/GenBank/DDBJ whole genome shotgun (WGS) entry which is preliminary data.</text>
</comment>
<organism evidence="1 2">
    <name type="scientific">Stagnimonas aquatica</name>
    <dbReference type="NCBI Taxonomy" id="2689987"/>
    <lineage>
        <taxon>Bacteria</taxon>
        <taxon>Pseudomonadati</taxon>
        <taxon>Pseudomonadota</taxon>
        <taxon>Gammaproteobacteria</taxon>
        <taxon>Nevskiales</taxon>
        <taxon>Nevskiaceae</taxon>
        <taxon>Stagnimonas</taxon>
    </lineage>
</organism>
<evidence type="ECO:0000313" key="2">
    <source>
        <dbReference type="Proteomes" id="UP000282106"/>
    </source>
</evidence>
<dbReference type="InParanoid" id="A0A3N0VGN1"/>
<dbReference type="RefSeq" id="WP_123210898.1">
    <property type="nucleotide sequence ID" value="NZ_RJVO01000002.1"/>
</dbReference>
<accession>A0A3N0VGN1</accession>
<evidence type="ECO:0000313" key="1">
    <source>
        <dbReference type="EMBL" id="ROH91854.1"/>
    </source>
</evidence>